<dbReference type="Proteomes" id="UP000276133">
    <property type="component" value="Unassembled WGS sequence"/>
</dbReference>
<name>A0A3M7S949_BRAPC</name>
<keyword evidence="2" id="KW-1185">Reference proteome</keyword>
<organism evidence="1 2">
    <name type="scientific">Brachionus plicatilis</name>
    <name type="common">Marine rotifer</name>
    <name type="synonym">Brachionus muelleri</name>
    <dbReference type="NCBI Taxonomy" id="10195"/>
    <lineage>
        <taxon>Eukaryota</taxon>
        <taxon>Metazoa</taxon>
        <taxon>Spiralia</taxon>
        <taxon>Gnathifera</taxon>
        <taxon>Rotifera</taxon>
        <taxon>Eurotatoria</taxon>
        <taxon>Monogononta</taxon>
        <taxon>Pseudotrocha</taxon>
        <taxon>Ploima</taxon>
        <taxon>Brachionidae</taxon>
        <taxon>Brachionus</taxon>
    </lineage>
</organism>
<accession>A0A3M7S949</accession>
<protein>
    <submittedName>
        <fullName evidence="1">Uncharacterized protein</fullName>
    </submittedName>
</protein>
<reference evidence="1 2" key="1">
    <citation type="journal article" date="2018" name="Sci. Rep.">
        <title>Genomic signatures of local adaptation to the degree of environmental predictability in rotifers.</title>
        <authorList>
            <person name="Franch-Gras L."/>
            <person name="Hahn C."/>
            <person name="Garcia-Roger E.M."/>
            <person name="Carmona M.J."/>
            <person name="Serra M."/>
            <person name="Gomez A."/>
        </authorList>
    </citation>
    <scope>NUCLEOTIDE SEQUENCE [LARGE SCALE GENOMIC DNA]</scope>
    <source>
        <strain evidence="1">HYR1</strain>
    </source>
</reference>
<gene>
    <name evidence="1" type="ORF">BpHYR1_020797</name>
</gene>
<comment type="caution">
    <text evidence="1">The sequence shown here is derived from an EMBL/GenBank/DDBJ whole genome shotgun (WGS) entry which is preliminary data.</text>
</comment>
<sequence length="79" mass="9331">MGGVFSLDFLFNNKNFTAESPNSEAMEVERKKCLNLKVITCHAFILQAWKLLFYFHFGKKSIVQCLKLNWIMVTQFKYM</sequence>
<evidence type="ECO:0000313" key="1">
    <source>
        <dbReference type="EMBL" id="RNA32291.1"/>
    </source>
</evidence>
<dbReference type="EMBL" id="REGN01001820">
    <property type="protein sequence ID" value="RNA32291.1"/>
    <property type="molecule type" value="Genomic_DNA"/>
</dbReference>
<proteinExistence type="predicted"/>
<evidence type="ECO:0000313" key="2">
    <source>
        <dbReference type="Proteomes" id="UP000276133"/>
    </source>
</evidence>
<dbReference type="AlphaFoldDB" id="A0A3M7S949"/>